<evidence type="ECO:0000256" key="13">
    <source>
        <dbReference type="ARBA" id="ARBA00032493"/>
    </source>
</evidence>
<comment type="caution">
    <text evidence="16">The sequence shown here is derived from an EMBL/GenBank/DDBJ whole genome shotgun (WGS) entry which is preliminary data.</text>
</comment>
<keyword evidence="6" id="KW-0285">Flavoprotein</keyword>
<evidence type="ECO:0000256" key="4">
    <source>
        <dbReference type="ARBA" id="ARBA00013076"/>
    </source>
</evidence>
<protein>
    <recommendedName>
        <fullName evidence="5">L-lysine N6-monooxygenase MbtG</fullName>
        <ecNumber evidence="4">1.14.13.59</ecNumber>
    </recommendedName>
    <alternativeName>
        <fullName evidence="14">Lysine 6-N-hydroxylase</fullName>
    </alternativeName>
    <alternativeName>
        <fullName evidence="13">Lysine N6-hydroxylase</fullName>
    </alternativeName>
    <alternativeName>
        <fullName evidence="11">Lysine-N-oxygenase</fullName>
    </alternativeName>
    <alternativeName>
        <fullName evidence="12">Mycobactin synthase protein G</fullName>
    </alternativeName>
</protein>
<evidence type="ECO:0000256" key="12">
    <source>
        <dbReference type="ARBA" id="ARBA00031158"/>
    </source>
</evidence>
<evidence type="ECO:0000256" key="2">
    <source>
        <dbReference type="ARBA" id="ARBA00004924"/>
    </source>
</evidence>
<evidence type="ECO:0000256" key="8">
    <source>
        <dbReference type="ARBA" id="ARBA00022857"/>
    </source>
</evidence>
<dbReference type="InterPro" id="IPR025700">
    <property type="entry name" value="Lys/Orn_oxygenase"/>
</dbReference>
<evidence type="ECO:0000256" key="15">
    <source>
        <dbReference type="ARBA" id="ARBA00048407"/>
    </source>
</evidence>
<dbReference type="EC" id="1.14.13.59" evidence="4"/>
<comment type="cofactor">
    <cofactor evidence="1">
        <name>FAD</name>
        <dbReference type="ChEBI" id="CHEBI:57692"/>
    </cofactor>
</comment>
<evidence type="ECO:0000256" key="14">
    <source>
        <dbReference type="ARBA" id="ARBA00032738"/>
    </source>
</evidence>
<name>A0ABS9YDU3_9ACTN</name>
<keyword evidence="7" id="KW-0274">FAD</keyword>
<proteinExistence type="inferred from homology"/>
<evidence type="ECO:0000256" key="11">
    <source>
        <dbReference type="ARBA" id="ARBA00029939"/>
    </source>
</evidence>
<evidence type="ECO:0000256" key="10">
    <source>
        <dbReference type="ARBA" id="ARBA00023033"/>
    </source>
</evidence>
<dbReference type="Gene3D" id="3.50.50.60">
    <property type="entry name" value="FAD/NAD(P)-binding domain"/>
    <property type="match status" value="1"/>
</dbReference>
<accession>A0ABS9YDU3</accession>
<comment type="pathway">
    <text evidence="2">Siderophore biosynthesis.</text>
</comment>
<evidence type="ECO:0000256" key="3">
    <source>
        <dbReference type="ARBA" id="ARBA00007588"/>
    </source>
</evidence>
<dbReference type="PANTHER" id="PTHR42802">
    <property type="entry name" value="MONOOXYGENASE"/>
    <property type="match status" value="1"/>
</dbReference>
<evidence type="ECO:0000313" key="17">
    <source>
        <dbReference type="Proteomes" id="UP001165269"/>
    </source>
</evidence>
<keyword evidence="9" id="KW-0560">Oxidoreductase</keyword>
<sequence length="441" mass="49198">MKSPLNGSDTTYDVLGIGFGPSNLALAIAIDEHNAELPPRERLNALFLERQSGFGWHRGMLIDDATMQVSFLKDLVTLRDPSSDFSFLCFLRERGRLIDFLNQKTLFPLRLEFHEYFEWAAERVRHLVAYDHVVVAVEPVRDESGAVAHFDVVCRDPERPGRTVTLRARNISVAVGLEPHVPPGVELSERIWHNSQLLPRVTELAAAGTPVKRAVVLGAGQSAAETVDYLHRSFPEAEVCAVFAKYGYTPADDSPFANRIFDPEAVDTYFVAPSEVKQSLFDYHRSTNYSVVDMELIEALYATSYQEKVAGRERLRFLNVSRIRDVLTRDDGSLDIAVEYLPTGEQQVLRADVLVHATGYRPRDLTSLLGEAAKICLRDDEDALRVSRDHRVETAPDVSAGIYLQGGTEHTHGLTSTLLSTTAIRAGEIHRSLVARRVTSV</sequence>
<dbReference type="EMBL" id="JALDAY010000009">
    <property type="protein sequence ID" value="MCI3275403.1"/>
    <property type="molecule type" value="Genomic_DNA"/>
</dbReference>
<comment type="catalytic activity">
    <reaction evidence="15">
        <text>L-lysine + NADPH + O2 = N(6)-hydroxy-L-lysine + NADP(+) + H2O</text>
        <dbReference type="Rhea" id="RHEA:23228"/>
        <dbReference type="ChEBI" id="CHEBI:15377"/>
        <dbReference type="ChEBI" id="CHEBI:15379"/>
        <dbReference type="ChEBI" id="CHEBI:32551"/>
        <dbReference type="ChEBI" id="CHEBI:57783"/>
        <dbReference type="ChEBI" id="CHEBI:57820"/>
        <dbReference type="ChEBI" id="CHEBI:58349"/>
        <dbReference type="EC" id="1.14.13.59"/>
    </reaction>
</comment>
<comment type="similarity">
    <text evidence="3">Belongs to the lysine N(6)-hydroxylase/L-ornithine N(5)-oxygenase family.</text>
</comment>
<keyword evidence="8" id="KW-0521">NADP</keyword>
<evidence type="ECO:0000256" key="7">
    <source>
        <dbReference type="ARBA" id="ARBA00022827"/>
    </source>
</evidence>
<evidence type="ECO:0000256" key="6">
    <source>
        <dbReference type="ARBA" id="ARBA00022630"/>
    </source>
</evidence>
<evidence type="ECO:0000256" key="1">
    <source>
        <dbReference type="ARBA" id="ARBA00001974"/>
    </source>
</evidence>
<evidence type="ECO:0000256" key="9">
    <source>
        <dbReference type="ARBA" id="ARBA00023002"/>
    </source>
</evidence>
<dbReference type="Proteomes" id="UP001165269">
    <property type="component" value="Unassembled WGS sequence"/>
</dbReference>
<evidence type="ECO:0000313" key="16">
    <source>
        <dbReference type="EMBL" id="MCI3275403.1"/>
    </source>
</evidence>
<dbReference type="PANTHER" id="PTHR42802:SF1">
    <property type="entry name" value="L-ORNITHINE N(5)-MONOOXYGENASE"/>
    <property type="match status" value="1"/>
</dbReference>
<organism evidence="16 17">
    <name type="scientific">Streptomyces cylindrosporus</name>
    <dbReference type="NCBI Taxonomy" id="2927583"/>
    <lineage>
        <taxon>Bacteria</taxon>
        <taxon>Bacillati</taxon>
        <taxon>Actinomycetota</taxon>
        <taxon>Actinomycetes</taxon>
        <taxon>Kitasatosporales</taxon>
        <taxon>Streptomycetaceae</taxon>
        <taxon>Streptomyces</taxon>
    </lineage>
</organism>
<keyword evidence="17" id="KW-1185">Reference proteome</keyword>
<dbReference type="Pfam" id="PF13434">
    <property type="entry name" value="Lys_Orn_oxgnase"/>
    <property type="match status" value="1"/>
</dbReference>
<dbReference type="SUPFAM" id="SSF51905">
    <property type="entry name" value="FAD/NAD(P)-binding domain"/>
    <property type="match status" value="2"/>
</dbReference>
<keyword evidence="10" id="KW-0503">Monooxygenase</keyword>
<dbReference type="InterPro" id="IPR036188">
    <property type="entry name" value="FAD/NAD-bd_sf"/>
</dbReference>
<evidence type="ECO:0000256" key="5">
    <source>
        <dbReference type="ARBA" id="ARBA00016406"/>
    </source>
</evidence>
<gene>
    <name evidence="16" type="ORF">MQP27_30395</name>
</gene>
<reference evidence="16" key="1">
    <citation type="submission" date="2022-03" db="EMBL/GenBank/DDBJ databases">
        <title>Streptomyces 7R015 and 7R016 isolated from Barleria lupulina in Thailand.</title>
        <authorList>
            <person name="Kanchanasin P."/>
            <person name="Phongsopitanun W."/>
            <person name="Tanasupawat S."/>
        </authorList>
    </citation>
    <scope>NUCLEOTIDE SEQUENCE</scope>
    <source>
        <strain evidence="16">7R015</strain>
    </source>
</reference>